<keyword evidence="2" id="KW-1185">Reference proteome</keyword>
<protein>
    <submittedName>
        <fullName evidence="1">Uncharacterized protein</fullName>
    </submittedName>
</protein>
<dbReference type="AlphaFoldDB" id="A0A9P9J0G1"/>
<dbReference type="Proteomes" id="UP000738349">
    <property type="component" value="Unassembled WGS sequence"/>
</dbReference>
<dbReference type="EMBL" id="JAGMUV010000012">
    <property type="protein sequence ID" value="KAH7137630.1"/>
    <property type="molecule type" value="Genomic_DNA"/>
</dbReference>
<reference evidence="1" key="1">
    <citation type="journal article" date="2021" name="Nat. Commun.">
        <title>Genetic determinants of endophytism in the Arabidopsis root mycobiome.</title>
        <authorList>
            <person name="Mesny F."/>
            <person name="Miyauchi S."/>
            <person name="Thiergart T."/>
            <person name="Pickel B."/>
            <person name="Atanasova L."/>
            <person name="Karlsson M."/>
            <person name="Huettel B."/>
            <person name="Barry K.W."/>
            <person name="Haridas S."/>
            <person name="Chen C."/>
            <person name="Bauer D."/>
            <person name="Andreopoulos W."/>
            <person name="Pangilinan J."/>
            <person name="LaButti K."/>
            <person name="Riley R."/>
            <person name="Lipzen A."/>
            <person name="Clum A."/>
            <person name="Drula E."/>
            <person name="Henrissat B."/>
            <person name="Kohler A."/>
            <person name="Grigoriev I.V."/>
            <person name="Martin F.M."/>
            <person name="Hacquard S."/>
        </authorList>
    </citation>
    <scope>NUCLEOTIDE SEQUENCE</scope>
    <source>
        <strain evidence="1">MPI-CAGE-AT-0147</strain>
    </source>
</reference>
<evidence type="ECO:0000313" key="1">
    <source>
        <dbReference type="EMBL" id="KAH7137630.1"/>
    </source>
</evidence>
<proteinExistence type="predicted"/>
<evidence type="ECO:0000313" key="2">
    <source>
        <dbReference type="Proteomes" id="UP000738349"/>
    </source>
</evidence>
<dbReference type="OrthoDB" id="4976098at2759"/>
<organism evidence="1 2">
    <name type="scientific">Dactylonectria macrodidyma</name>
    <dbReference type="NCBI Taxonomy" id="307937"/>
    <lineage>
        <taxon>Eukaryota</taxon>
        <taxon>Fungi</taxon>
        <taxon>Dikarya</taxon>
        <taxon>Ascomycota</taxon>
        <taxon>Pezizomycotina</taxon>
        <taxon>Sordariomycetes</taxon>
        <taxon>Hypocreomycetidae</taxon>
        <taxon>Hypocreales</taxon>
        <taxon>Nectriaceae</taxon>
        <taxon>Dactylonectria</taxon>
    </lineage>
</organism>
<comment type="caution">
    <text evidence="1">The sequence shown here is derived from an EMBL/GenBank/DDBJ whole genome shotgun (WGS) entry which is preliminary data.</text>
</comment>
<gene>
    <name evidence="1" type="ORF">EDB81DRAFT_799769</name>
</gene>
<accession>A0A9P9J0G1</accession>
<name>A0A9P9J0G1_9HYPO</name>
<sequence length="109" mass="12332">MSPSHYEEAAALQALIKANLRVLHPQQQQQQQQQLEVVTYEHEHKAYACVISLSNDPDYVGVELGILHQGDPGNVQWGVAESLSSLFRKTQQLLGEQMQEQNLIKKQQP</sequence>